<dbReference type="SMART" id="SM00248">
    <property type="entry name" value="ANK"/>
    <property type="match status" value="4"/>
</dbReference>
<evidence type="ECO:0008006" key="7">
    <source>
        <dbReference type="Google" id="ProtNLM"/>
    </source>
</evidence>
<proteinExistence type="predicted"/>
<dbReference type="EMBL" id="JAIWYP010000004">
    <property type="protein sequence ID" value="KAH3839315.1"/>
    <property type="molecule type" value="Genomic_DNA"/>
</dbReference>
<sequence length="265" mass="28794">MESDEYESMSSSGNQGHNDKSTAESTRCLMISPMKKLSALRLVSPIDTDQELIDLEVASVLADGDNVSPTKTKSRGPASTTPGRPGTIMTNVQRGNVQTDTPVIQSLTIHQLAAQGELNMLRQEIEQDAAVDRLDDTGLSPLLWACAHGQYLTAKYLLDHQASLDIIGSHGENCLLFASCFGYVDILKHLLLLGMNVDYTDETSSTGLMYAAYNGHVTSVTLLLEYGADLTLENDEGHTAMDLAVGQGHKLVQHAIETYMLSMFE</sequence>
<gene>
    <name evidence="5" type="ORF">DPMN_112742</name>
</gene>
<evidence type="ECO:0000256" key="1">
    <source>
        <dbReference type="ARBA" id="ARBA00022737"/>
    </source>
</evidence>
<evidence type="ECO:0000256" key="4">
    <source>
        <dbReference type="SAM" id="MobiDB-lite"/>
    </source>
</evidence>
<dbReference type="PANTHER" id="PTHR24161">
    <property type="entry name" value="ANK_REP_REGION DOMAIN-CONTAINING PROTEIN-RELATED"/>
    <property type="match status" value="1"/>
</dbReference>
<dbReference type="InterPro" id="IPR036770">
    <property type="entry name" value="Ankyrin_rpt-contain_sf"/>
</dbReference>
<evidence type="ECO:0000256" key="3">
    <source>
        <dbReference type="PROSITE-ProRule" id="PRU00023"/>
    </source>
</evidence>
<dbReference type="PROSITE" id="PS50088">
    <property type="entry name" value="ANK_REPEAT"/>
    <property type="match status" value="3"/>
</dbReference>
<feature type="repeat" description="ANK" evidence="3">
    <location>
        <begin position="170"/>
        <end position="202"/>
    </location>
</feature>
<dbReference type="SUPFAM" id="SSF48403">
    <property type="entry name" value="Ankyrin repeat"/>
    <property type="match status" value="1"/>
</dbReference>
<keyword evidence="2 3" id="KW-0040">ANK repeat</keyword>
<dbReference type="Pfam" id="PF12796">
    <property type="entry name" value="Ank_2"/>
    <property type="match status" value="1"/>
</dbReference>
<keyword evidence="1" id="KW-0677">Repeat</keyword>
<comment type="caution">
    <text evidence="5">The sequence shown here is derived from an EMBL/GenBank/DDBJ whole genome shotgun (WGS) entry which is preliminary data.</text>
</comment>
<reference evidence="5" key="2">
    <citation type="submission" date="2020-11" db="EMBL/GenBank/DDBJ databases">
        <authorList>
            <person name="McCartney M.A."/>
            <person name="Auch B."/>
            <person name="Kono T."/>
            <person name="Mallez S."/>
            <person name="Becker A."/>
            <person name="Gohl D.M."/>
            <person name="Silverstein K.A.T."/>
            <person name="Koren S."/>
            <person name="Bechman K.B."/>
            <person name="Herman A."/>
            <person name="Abrahante J.E."/>
            <person name="Garbe J."/>
        </authorList>
    </citation>
    <scope>NUCLEOTIDE SEQUENCE</scope>
    <source>
        <strain evidence="5">Duluth1</strain>
        <tissue evidence="5">Whole animal</tissue>
    </source>
</reference>
<organism evidence="5 6">
    <name type="scientific">Dreissena polymorpha</name>
    <name type="common">Zebra mussel</name>
    <name type="synonym">Mytilus polymorpha</name>
    <dbReference type="NCBI Taxonomy" id="45954"/>
    <lineage>
        <taxon>Eukaryota</taxon>
        <taxon>Metazoa</taxon>
        <taxon>Spiralia</taxon>
        <taxon>Lophotrochozoa</taxon>
        <taxon>Mollusca</taxon>
        <taxon>Bivalvia</taxon>
        <taxon>Autobranchia</taxon>
        <taxon>Heteroconchia</taxon>
        <taxon>Euheterodonta</taxon>
        <taxon>Imparidentia</taxon>
        <taxon>Neoheterodontei</taxon>
        <taxon>Myida</taxon>
        <taxon>Dreissenoidea</taxon>
        <taxon>Dreissenidae</taxon>
        <taxon>Dreissena</taxon>
    </lineage>
</organism>
<evidence type="ECO:0000313" key="5">
    <source>
        <dbReference type="EMBL" id="KAH3839315.1"/>
    </source>
</evidence>
<dbReference type="PANTHER" id="PTHR24161:SF85">
    <property type="entry name" value="PALMITOYLTRANSFERASE HIP14"/>
    <property type="match status" value="1"/>
</dbReference>
<keyword evidence="6" id="KW-1185">Reference proteome</keyword>
<dbReference type="OrthoDB" id="9977361at2759"/>
<evidence type="ECO:0000313" key="6">
    <source>
        <dbReference type="Proteomes" id="UP000828390"/>
    </source>
</evidence>
<feature type="repeat" description="ANK" evidence="3">
    <location>
        <begin position="203"/>
        <end position="235"/>
    </location>
</feature>
<dbReference type="Gene3D" id="1.25.40.20">
    <property type="entry name" value="Ankyrin repeat-containing domain"/>
    <property type="match status" value="1"/>
</dbReference>
<dbReference type="Pfam" id="PF00023">
    <property type="entry name" value="Ank"/>
    <property type="match status" value="1"/>
</dbReference>
<feature type="region of interest" description="Disordered" evidence="4">
    <location>
        <begin position="64"/>
        <end position="91"/>
    </location>
</feature>
<dbReference type="Proteomes" id="UP000828390">
    <property type="component" value="Unassembled WGS sequence"/>
</dbReference>
<protein>
    <recommendedName>
        <fullName evidence="7">Ankyrin repeat family A protein 2</fullName>
    </recommendedName>
</protein>
<feature type="compositionally biased region" description="Polar residues" evidence="4">
    <location>
        <begin position="67"/>
        <end position="91"/>
    </location>
</feature>
<evidence type="ECO:0000256" key="2">
    <source>
        <dbReference type="ARBA" id="ARBA00023043"/>
    </source>
</evidence>
<dbReference type="PROSITE" id="PS50297">
    <property type="entry name" value="ANK_REP_REGION"/>
    <property type="match status" value="1"/>
</dbReference>
<reference evidence="5" key="1">
    <citation type="journal article" date="2019" name="bioRxiv">
        <title>The Genome of the Zebra Mussel, Dreissena polymorpha: A Resource for Invasive Species Research.</title>
        <authorList>
            <person name="McCartney M.A."/>
            <person name="Auch B."/>
            <person name="Kono T."/>
            <person name="Mallez S."/>
            <person name="Zhang Y."/>
            <person name="Obille A."/>
            <person name="Becker A."/>
            <person name="Abrahante J.E."/>
            <person name="Garbe J."/>
            <person name="Badalamenti J.P."/>
            <person name="Herman A."/>
            <person name="Mangelson H."/>
            <person name="Liachko I."/>
            <person name="Sullivan S."/>
            <person name="Sone E.D."/>
            <person name="Koren S."/>
            <person name="Silverstein K.A.T."/>
            <person name="Beckman K.B."/>
            <person name="Gohl D.M."/>
        </authorList>
    </citation>
    <scope>NUCLEOTIDE SEQUENCE</scope>
    <source>
        <strain evidence="5">Duluth1</strain>
        <tissue evidence="5">Whole animal</tissue>
    </source>
</reference>
<dbReference type="InterPro" id="IPR002110">
    <property type="entry name" value="Ankyrin_rpt"/>
</dbReference>
<dbReference type="AlphaFoldDB" id="A0A9D4KG78"/>
<feature type="repeat" description="ANK" evidence="3">
    <location>
        <begin position="137"/>
        <end position="169"/>
    </location>
</feature>
<feature type="region of interest" description="Disordered" evidence="4">
    <location>
        <begin position="1"/>
        <end position="24"/>
    </location>
</feature>
<name>A0A9D4KG78_DREPO</name>
<accession>A0A9D4KG78</accession>